<dbReference type="Gene3D" id="1.10.555.10">
    <property type="entry name" value="Rho GTPase activation protein"/>
    <property type="match status" value="1"/>
</dbReference>
<comment type="caution">
    <text evidence="3">The sequence shown here is derived from an EMBL/GenBank/DDBJ whole genome shotgun (WGS) entry which is preliminary data.</text>
</comment>
<dbReference type="SMART" id="SM00324">
    <property type="entry name" value="RhoGAP"/>
    <property type="match status" value="1"/>
</dbReference>
<dbReference type="PROSITE" id="PS50238">
    <property type="entry name" value="RHOGAP"/>
    <property type="match status" value="1"/>
</dbReference>
<reference evidence="3 4" key="1">
    <citation type="submission" date="2015-07" db="EMBL/GenBank/DDBJ databases">
        <title>The genome of Pseudoloma neurophilia, a relevant intracellular parasite of the zebrafish.</title>
        <authorList>
            <person name="Ndikumana S."/>
            <person name="Pelin A."/>
            <person name="Sanders J."/>
            <person name="Corradi N."/>
        </authorList>
    </citation>
    <scope>NUCLEOTIDE SEQUENCE [LARGE SCALE GENOMIC DNA]</scope>
    <source>
        <strain evidence="3 4">MK1</strain>
    </source>
</reference>
<dbReference type="GO" id="GO:0005737">
    <property type="term" value="C:cytoplasm"/>
    <property type="evidence" value="ECO:0007669"/>
    <property type="project" value="TreeGrafter"/>
</dbReference>
<evidence type="ECO:0000313" key="3">
    <source>
        <dbReference type="EMBL" id="KRH94620.1"/>
    </source>
</evidence>
<evidence type="ECO:0000259" key="2">
    <source>
        <dbReference type="PROSITE" id="PS50238"/>
    </source>
</evidence>
<keyword evidence="4" id="KW-1185">Reference proteome</keyword>
<evidence type="ECO:0000313" key="4">
    <source>
        <dbReference type="Proteomes" id="UP000051530"/>
    </source>
</evidence>
<dbReference type="Proteomes" id="UP000051530">
    <property type="component" value="Unassembled WGS sequence"/>
</dbReference>
<dbReference type="AlphaFoldDB" id="A0A0R0LZC3"/>
<dbReference type="InterPro" id="IPR000198">
    <property type="entry name" value="RhoGAP_dom"/>
</dbReference>
<dbReference type="GO" id="GO:0051056">
    <property type="term" value="P:regulation of small GTPase mediated signal transduction"/>
    <property type="evidence" value="ECO:0007669"/>
    <property type="project" value="TreeGrafter"/>
</dbReference>
<name>A0A0R0LZC3_9MICR</name>
<protein>
    <submittedName>
        <fullName evidence="3">Rho GTPase-activating protein</fullName>
    </submittedName>
</protein>
<dbReference type="PANTHER" id="PTHR14963:SF7">
    <property type="entry name" value="RHO GTPASE-ACTIVATING PROTEIN 19"/>
    <property type="match status" value="1"/>
</dbReference>
<proteinExistence type="predicted"/>
<dbReference type="EMBL" id="LGUB01000050">
    <property type="protein sequence ID" value="KRH94620.1"/>
    <property type="molecule type" value="Genomic_DNA"/>
</dbReference>
<sequence>MNEDLLKKLLSEKIITYNDLNDQEFRIFQESLIRRKPFPTDSRDMYLLFKQLEKSYERDWSRKVVGAEFGLKETRFRFSNEPLFIPTFLNTIMEYLVSRDLEVEGIFKKSPNQERIIMAVARYRHCFENNEDIDQNMKEFSTLEIASVFKEVLGCLGNPILPSGLVPYLCLIQKADLTESERIRAIKVLIMQIPKDNLDVFQSTIAFIKIIHHIVSQYKSKNMQQISLKGFAAVITPRLIPTNKIKEIQDLVYLSDIMMFITENIEKIISIYEIY</sequence>
<dbReference type="InterPro" id="IPR008936">
    <property type="entry name" value="Rho_GTPase_activation_prot"/>
</dbReference>
<keyword evidence="1" id="KW-0343">GTPase activation</keyword>
<gene>
    <name evidence="3" type="ORF">M153_1960005727</name>
</gene>
<dbReference type="PANTHER" id="PTHR14963">
    <property type="entry name" value="RHO GTPASE ACTIVATING PROTEIN 18,19-RELATED"/>
    <property type="match status" value="1"/>
</dbReference>
<accession>A0A0R0LZC3</accession>
<dbReference type="GO" id="GO:0005096">
    <property type="term" value="F:GTPase activator activity"/>
    <property type="evidence" value="ECO:0007669"/>
    <property type="project" value="UniProtKB-KW"/>
</dbReference>
<dbReference type="GO" id="GO:0007165">
    <property type="term" value="P:signal transduction"/>
    <property type="evidence" value="ECO:0007669"/>
    <property type="project" value="InterPro"/>
</dbReference>
<dbReference type="SUPFAM" id="SSF48350">
    <property type="entry name" value="GTPase activation domain, GAP"/>
    <property type="match status" value="1"/>
</dbReference>
<evidence type="ECO:0000256" key="1">
    <source>
        <dbReference type="ARBA" id="ARBA00022468"/>
    </source>
</evidence>
<dbReference type="VEuPathDB" id="MicrosporidiaDB:M153_1960005727"/>
<feature type="domain" description="Rho-GAP" evidence="2">
    <location>
        <begin position="69"/>
        <end position="269"/>
    </location>
</feature>
<organism evidence="3 4">
    <name type="scientific">Pseudoloma neurophilia</name>
    <dbReference type="NCBI Taxonomy" id="146866"/>
    <lineage>
        <taxon>Eukaryota</taxon>
        <taxon>Fungi</taxon>
        <taxon>Fungi incertae sedis</taxon>
        <taxon>Microsporidia</taxon>
        <taxon>Pseudoloma</taxon>
    </lineage>
</organism>
<dbReference type="OrthoDB" id="3196451at2759"/>
<dbReference type="CDD" id="cd00159">
    <property type="entry name" value="RhoGAP"/>
    <property type="match status" value="1"/>
</dbReference>
<dbReference type="Pfam" id="PF00620">
    <property type="entry name" value="RhoGAP"/>
    <property type="match status" value="1"/>
</dbReference>